<organism evidence="2 3">
    <name type="scientific">Aureobasidium melanogenum (strain CBS 110374)</name>
    <name type="common">Aureobasidium pullulans var. melanogenum</name>
    <dbReference type="NCBI Taxonomy" id="1043003"/>
    <lineage>
        <taxon>Eukaryota</taxon>
        <taxon>Fungi</taxon>
        <taxon>Dikarya</taxon>
        <taxon>Ascomycota</taxon>
        <taxon>Pezizomycotina</taxon>
        <taxon>Dothideomycetes</taxon>
        <taxon>Dothideomycetidae</taxon>
        <taxon>Dothideales</taxon>
        <taxon>Saccotheciaceae</taxon>
        <taxon>Aureobasidium</taxon>
    </lineage>
</organism>
<dbReference type="GeneID" id="63921438"/>
<dbReference type="PROSITE" id="PS50181">
    <property type="entry name" value="FBOX"/>
    <property type="match status" value="2"/>
</dbReference>
<dbReference type="Gene3D" id="1.20.1280.50">
    <property type="match status" value="1"/>
</dbReference>
<dbReference type="EMBL" id="KL584832">
    <property type="protein sequence ID" value="KEQ63181.1"/>
    <property type="molecule type" value="Genomic_DNA"/>
</dbReference>
<dbReference type="InterPro" id="IPR036047">
    <property type="entry name" value="F-box-like_dom_sf"/>
</dbReference>
<accession>A0A074WLB8</accession>
<dbReference type="HOGENOM" id="CLU_767227_0_0_1"/>
<dbReference type="Proteomes" id="UP000030672">
    <property type="component" value="Unassembled WGS sequence"/>
</dbReference>
<proteinExistence type="predicted"/>
<dbReference type="Pfam" id="PF00646">
    <property type="entry name" value="F-box"/>
    <property type="match status" value="2"/>
</dbReference>
<keyword evidence="3" id="KW-1185">Reference proteome</keyword>
<evidence type="ECO:0000313" key="2">
    <source>
        <dbReference type="EMBL" id="KEQ63181.1"/>
    </source>
</evidence>
<gene>
    <name evidence="2" type="ORF">M437DRAFT_84213</name>
</gene>
<dbReference type="AlphaFoldDB" id="A0A074WLB8"/>
<sequence length="361" mass="42378">MMMDPRSNLTTTSHGYPLSSYCVGLRKALDTVPEGNTRNAVRNYYPWIRNDGPNTPLENIFAGLRLDDIFALTLEDRYAYQTSIQPKFLTKLPPEIIYRILSFMDPEDYIDFAEVSPLALELSNNQVISEFPELSTKKYHINDDPSKGPMSYLERDPDRRNYATIPEFYRQSEWERERPCMLGVWDDYDSNVDLDSPPLMLTHQQPDLFTKLPREIIYRILSFMNAEDYVGFADTCRLGLELSNHQVEFEHLECKAKHKNPEKEGEPWTPLDQWSGLRNYALAHKMMAQLFRKVAAEERKGCFPLGWDKEDEEEEEEEPLRRNTRAERLMGSFCFQCSREVDDDDDDVTIRLRHERHHCNV</sequence>
<dbReference type="SUPFAM" id="SSF81383">
    <property type="entry name" value="F-box domain"/>
    <property type="match status" value="2"/>
</dbReference>
<evidence type="ECO:0000313" key="3">
    <source>
        <dbReference type="Proteomes" id="UP000030672"/>
    </source>
</evidence>
<feature type="domain" description="F-box" evidence="1">
    <location>
        <begin position="86"/>
        <end position="134"/>
    </location>
</feature>
<reference evidence="2 3" key="1">
    <citation type="journal article" date="2014" name="BMC Genomics">
        <title>Genome sequencing of four Aureobasidium pullulans varieties: biotechnological potential, stress tolerance, and description of new species.</title>
        <authorList>
            <person name="Gostin Ar C."/>
            <person name="Ohm R.A."/>
            <person name="Kogej T."/>
            <person name="Sonjak S."/>
            <person name="Turk M."/>
            <person name="Zajc J."/>
            <person name="Zalar P."/>
            <person name="Grube M."/>
            <person name="Sun H."/>
            <person name="Han J."/>
            <person name="Sharma A."/>
            <person name="Chiniquy J."/>
            <person name="Ngan C.Y."/>
            <person name="Lipzen A."/>
            <person name="Barry K."/>
            <person name="Grigoriev I.V."/>
            <person name="Gunde-Cimerman N."/>
        </authorList>
    </citation>
    <scope>NUCLEOTIDE SEQUENCE [LARGE SCALE GENOMIC DNA]</scope>
    <source>
        <strain evidence="2 3">CBS 110374</strain>
    </source>
</reference>
<dbReference type="InterPro" id="IPR001810">
    <property type="entry name" value="F-box_dom"/>
</dbReference>
<name>A0A074WLB8_AURM1</name>
<feature type="domain" description="F-box" evidence="1">
    <location>
        <begin position="206"/>
        <end position="252"/>
    </location>
</feature>
<evidence type="ECO:0000259" key="1">
    <source>
        <dbReference type="PROSITE" id="PS50181"/>
    </source>
</evidence>
<protein>
    <recommendedName>
        <fullName evidence="1">F-box domain-containing protein</fullName>
    </recommendedName>
</protein>
<dbReference type="RefSeq" id="XP_040880204.1">
    <property type="nucleotide sequence ID" value="XM_041028065.1"/>
</dbReference>